<evidence type="ECO:0000256" key="1">
    <source>
        <dbReference type="SAM" id="MobiDB-lite"/>
    </source>
</evidence>
<comment type="caution">
    <text evidence="2">The sequence shown here is derived from an EMBL/GenBank/DDBJ whole genome shotgun (WGS) entry which is preliminary data.</text>
</comment>
<gene>
    <name evidence="2" type="ORF">B0A49_01833</name>
</gene>
<dbReference type="Proteomes" id="UP000308768">
    <property type="component" value="Unassembled WGS sequence"/>
</dbReference>
<feature type="compositionally biased region" description="Polar residues" evidence="1">
    <location>
        <begin position="48"/>
        <end position="81"/>
    </location>
</feature>
<evidence type="ECO:0000313" key="3">
    <source>
        <dbReference type="Proteomes" id="UP000308768"/>
    </source>
</evidence>
<sequence>MNSSIVHTAGSASPAKSQVQSGAAYSAAAALHVESSTMNRGNVAPSAKTGSPSEIQVQSGADNTSAQSQATPSATNPSNAEQAAETAGPSKTRPSDETASSSGSDEALAPSTEAYQGAAAAGLALSVPEVAVIMALTMLCGLVPAL</sequence>
<dbReference type="AlphaFoldDB" id="A0A4U0XNM4"/>
<feature type="compositionally biased region" description="Polar residues" evidence="1">
    <location>
        <begin position="1"/>
        <end position="21"/>
    </location>
</feature>
<accession>A0A4U0XNM4</accession>
<evidence type="ECO:0000313" key="2">
    <source>
        <dbReference type="EMBL" id="TKA77188.1"/>
    </source>
</evidence>
<protein>
    <submittedName>
        <fullName evidence="2">Uncharacterized protein</fullName>
    </submittedName>
</protein>
<organism evidence="2 3">
    <name type="scientific">Cryomyces minteri</name>
    <dbReference type="NCBI Taxonomy" id="331657"/>
    <lineage>
        <taxon>Eukaryota</taxon>
        <taxon>Fungi</taxon>
        <taxon>Dikarya</taxon>
        <taxon>Ascomycota</taxon>
        <taxon>Pezizomycotina</taxon>
        <taxon>Dothideomycetes</taxon>
        <taxon>Dothideomycetes incertae sedis</taxon>
        <taxon>Cryomyces</taxon>
    </lineage>
</organism>
<feature type="region of interest" description="Disordered" evidence="1">
    <location>
        <begin position="1"/>
        <end position="110"/>
    </location>
</feature>
<name>A0A4U0XNM4_9PEZI</name>
<dbReference type="EMBL" id="NAJN01000199">
    <property type="protein sequence ID" value="TKA77188.1"/>
    <property type="molecule type" value="Genomic_DNA"/>
</dbReference>
<keyword evidence="3" id="KW-1185">Reference proteome</keyword>
<reference evidence="2 3" key="1">
    <citation type="submission" date="2017-03" db="EMBL/GenBank/DDBJ databases">
        <title>Genomes of endolithic fungi from Antarctica.</title>
        <authorList>
            <person name="Coleine C."/>
            <person name="Masonjones S."/>
            <person name="Stajich J.E."/>
        </authorList>
    </citation>
    <scope>NUCLEOTIDE SEQUENCE [LARGE SCALE GENOMIC DNA]</scope>
    <source>
        <strain evidence="2 3">CCFEE 5187</strain>
    </source>
</reference>
<proteinExistence type="predicted"/>